<evidence type="ECO:0000259" key="1">
    <source>
        <dbReference type="Pfam" id="PF23571"/>
    </source>
</evidence>
<protein>
    <submittedName>
        <fullName evidence="2">GH3 auxin-responsive promoter family protein</fullName>
    </submittedName>
</protein>
<evidence type="ECO:0000313" key="3">
    <source>
        <dbReference type="Proteomes" id="UP001595816"/>
    </source>
</evidence>
<dbReference type="PANTHER" id="PTHR31901:SF9">
    <property type="entry name" value="GH3 DOMAIN-CONTAINING PROTEIN"/>
    <property type="match status" value="1"/>
</dbReference>
<accession>A0ABV8LPP7</accession>
<evidence type="ECO:0000313" key="2">
    <source>
        <dbReference type="EMBL" id="MFC4132303.1"/>
    </source>
</evidence>
<dbReference type="Pfam" id="PF23571">
    <property type="entry name" value="GH3_M"/>
    <property type="match status" value="1"/>
</dbReference>
<name>A0ABV8LPP7_9ACTN</name>
<feature type="domain" description="GH3 middle" evidence="1">
    <location>
        <begin position="340"/>
        <end position="408"/>
    </location>
</feature>
<comment type="caution">
    <text evidence="2">The sequence shown here is derived from an EMBL/GenBank/DDBJ whole genome shotgun (WGS) entry which is preliminary data.</text>
</comment>
<reference evidence="3" key="1">
    <citation type="journal article" date="2019" name="Int. J. Syst. Evol. Microbiol.">
        <title>The Global Catalogue of Microorganisms (GCM) 10K type strain sequencing project: providing services to taxonomists for standard genome sequencing and annotation.</title>
        <authorList>
            <consortium name="The Broad Institute Genomics Platform"/>
            <consortium name="The Broad Institute Genome Sequencing Center for Infectious Disease"/>
            <person name="Wu L."/>
            <person name="Ma J."/>
        </authorList>
    </citation>
    <scope>NUCLEOTIDE SEQUENCE [LARGE SCALE GENOMIC DNA]</scope>
    <source>
        <strain evidence="3">CGMCC 4.7289</strain>
    </source>
</reference>
<keyword evidence="3" id="KW-1185">Reference proteome</keyword>
<dbReference type="Pfam" id="PF03321">
    <property type="entry name" value="GH3"/>
    <property type="match status" value="1"/>
</dbReference>
<dbReference type="InterPro" id="IPR055377">
    <property type="entry name" value="GH3_M"/>
</dbReference>
<dbReference type="Proteomes" id="UP001595816">
    <property type="component" value="Unassembled WGS sequence"/>
</dbReference>
<dbReference type="RefSeq" id="WP_253753483.1">
    <property type="nucleotide sequence ID" value="NZ_JAMZDZ010000001.1"/>
</dbReference>
<dbReference type="InterPro" id="IPR004993">
    <property type="entry name" value="GH3"/>
</dbReference>
<gene>
    <name evidence="2" type="ORF">ACFOZ4_16985</name>
</gene>
<proteinExistence type="predicted"/>
<organism evidence="2 3">
    <name type="scientific">Hamadaea flava</name>
    <dbReference type="NCBI Taxonomy" id="1742688"/>
    <lineage>
        <taxon>Bacteria</taxon>
        <taxon>Bacillati</taxon>
        <taxon>Actinomycetota</taxon>
        <taxon>Actinomycetes</taxon>
        <taxon>Micromonosporales</taxon>
        <taxon>Micromonosporaceae</taxon>
        <taxon>Hamadaea</taxon>
    </lineage>
</organism>
<dbReference type="EMBL" id="JBHSAY010000009">
    <property type="protein sequence ID" value="MFC4132303.1"/>
    <property type="molecule type" value="Genomic_DNA"/>
</dbReference>
<dbReference type="PANTHER" id="PTHR31901">
    <property type="entry name" value="GH3 DOMAIN-CONTAINING PROTEIN"/>
    <property type="match status" value="1"/>
</dbReference>
<sequence length="553" mass="61248">MTDIDYTDRVRAAKQRLLNRLAEPMLAQHEVLQEVLTANSATEFGTEHDLAAVHSVDDLRRRVPIRTHEEYMPWIERAIAGEPKILTAEDPVVYFSSSGTTGREKHIPVTRTYMRDCFLPFYYACFARVVEHHPEAIATQSGVLNLWQDPHSPIARTSGGQPHIGPSQVDFGKFGDQLAVGPGNAAPWSRLPDAFTDADHWERTYLKVRLAAEYDIRCVVTVNPAIAAALPYQLEQWWPRMVEEIAAGTLGGLPHRSPNPERAREIERLAAYFGTIRPEHLWPNIDLLVTWNTALSSFYLPQARAAYGADVSVLPGPVASCEGPVAVQLDRHPTAGPLYVTGCLYEFIPAEEEIKPGSATLLADELQPGREYHVVLTHVGGLYRCAVTDIVRVVDFVAGTPRVEYAGRSLPAADVKDTLLEPQLLRALSGALGDVGLQVRNATCRMAPGGRRYEVAIAPTGVFTADELETLGVALDARLRAQSPGYARGRAADRLDPVSVVATHPHAFLREWERRVRRGERPPRVKDRVFTTDPQVWQRITGGQPVAMAGQRR</sequence>